<keyword evidence="3" id="KW-0547">Nucleotide-binding</keyword>
<comment type="similarity">
    <text evidence="1 7">Belongs to the aspartokinase family.</text>
</comment>
<dbReference type="PANTHER" id="PTHR21499">
    <property type="entry name" value="ASPARTATE KINASE"/>
    <property type="match status" value="1"/>
</dbReference>
<evidence type="ECO:0000256" key="6">
    <source>
        <dbReference type="ARBA" id="ARBA00047872"/>
    </source>
</evidence>
<evidence type="ECO:0000256" key="3">
    <source>
        <dbReference type="ARBA" id="ARBA00022741"/>
    </source>
</evidence>
<feature type="domain" description="Aspartokinase ACT" evidence="9">
    <location>
        <begin position="449"/>
        <end position="509"/>
    </location>
</feature>
<evidence type="ECO:0000259" key="9">
    <source>
        <dbReference type="Pfam" id="PF22468"/>
    </source>
</evidence>
<organism evidence="10 11">
    <name type="scientific">[Torrubiella] hemipterigena</name>
    <dbReference type="NCBI Taxonomy" id="1531966"/>
    <lineage>
        <taxon>Eukaryota</taxon>
        <taxon>Fungi</taxon>
        <taxon>Dikarya</taxon>
        <taxon>Ascomycota</taxon>
        <taxon>Pezizomycotina</taxon>
        <taxon>Sordariomycetes</taxon>
        <taxon>Hypocreomycetidae</taxon>
        <taxon>Hypocreales</taxon>
        <taxon>Clavicipitaceae</taxon>
        <taxon>Clavicipitaceae incertae sedis</taxon>
        <taxon>'Torrubiella' clade</taxon>
    </lineage>
</organism>
<keyword evidence="4 7" id="KW-0418">Kinase</keyword>
<dbReference type="Proteomes" id="UP000039046">
    <property type="component" value="Unassembled WGS sequence"/>
</dbReference>
<dbReference type="InterPro" id="IPR054352">
    <property type="entry name" value="ACT_Aspartokinase"/>
</dbReference>
<dbReference type="OrthoDB" id="4323675at2759"/>
<evidence type="ECO:0000313" key="11">
    <source>
        <dbReference type="Proteomes" id="UP000039046"/>
    </source>
</evidence>
<dbReference type="EC" id="2.7.2.4" evidence="7"/>
<proteinExistence type="inferred from homology"/>
<name>A0A0A1TGW9_9HYPO</name>
<dbReference type="Gene3D" id="3.30.70.260">
    <property type="match status" value="2"/>
</dbReference>
<reference evidence="10 11" key="1">
    <citation type="journal article" date="2015" name="Genome Announc.">
        <title>Draft Genome Sequence and Gene Annotation of the Entomopathogenic Fungus Verticillium hemipterigenum.</title>
        <authorList>
            <person name="Horn F."/>
            <person name="Habel A."/>
            <person name="Scharf D.H."/>
            <person name="Dworschak J."/>
            <person name="Brakhage A.A."/>
            <person name="Guthke R."/>
            <person name="Hertweck C."/>
            <person name="Linde J."/>
        </authorList>
    </citation>
    <scope>NUCLEOTIDE SEQUENCE [LARGE SCALE GENOMIC DNA]</scope>
</reference>
<dbReference type="STRING" id="1531966.A0A0A1TGW9"/>
<dbReference type="EMBL" id="CDHN01000006">
    <property type="protein sequence ID" value="CEJ94119.1"/>
    <property type="molecule type" value="Genomic_DNA"/>
</dbReference>
<dbReference type="CDD" id="cd04892">
    <property type="entry name" value="ACT_AK-like_2"/>
    <property type="match status" value="1"/>
</dbReference>
<accession>A0A0A1TGW9</accession>
<dbReference type="PANTHER" id="PTHR21499:SF59">
    <property type="entry name" value="ASPARTOKINASE"/>
    <property type="match status" value="1"/>
</dbReference>
<dbReference type="InterPro" id="IPR001341">
    <property type="entry name" value="Asp_kinase"/>
</dbReference>
<keyword evidence="2 7" id="KW-0808">Transferase</keyword>
<dbReference type="SUPFAM" id="SSF55021">
    <property type="entry name" value="ACT-like"/>
    <property type="match status" value="2"/>
</dbReference>
<dbReference type="GO" id="GO:0009089">
    <property type="term" value="P:lysine biosynthetic process via diaminopimelate"/>
    <property type="evidence" value="ECO:0007669"/>
    <property type="project" value="TreeGrafter"/>
</dbReference>
<dbReference type="GO" id="GO:0004072">
    <property type="term" value="F:aspartate kinase activity"/>
    <property type="evidence" value="ECO:0007669"/>
    <property type="project" value="UniProtKB-EC"/>
</dbReference>
<dbReference type="InterPro" id="IPR045865">
    <property type="entry name" value="ACT-like_dom_sf"/>
</dbReference>
<dbReference type="GO" id="GO:0009090">
    <property type="term" value="P:homoserine biosynthetic process"/>
    <property type="evidence" value="ECO:0007669"/>
    <property type="project" value="TreeGrafter"/>
</dbReference>
<dbReference type="GO" id="GO:0005524">
    <property type="term" value="F:ATP binding"/>
    <property type="evidence" value="ECO:0007669"/>
    <property type="project" value="UniProtKB-KW"/>
</dbReference>
<evidence type="ECO:0000256" key="5">
    <source>
        <dbReference type="ARBA" id="ARBA00022840"/>
    </source>
</evidence>
<evidence type="ECO:0000313" key="10">
    <source>
        <dbReference type="EMBL" id="CEJ94119.1"/>
    </source>
</evidence>
<dbReference type="SUPFAM" id="SSF53633">
    <property type="entry name" value="Carbamate kinase-like"/>
    <property type="match status" value="1"/>
</dbReference>
<dbReference type="Pfam" id="PF22468">
    <property type="entry name" value="ACT_9"/>
    <property type="match status" value="1"/>
</dbReference>
<dbReference type="PROSITE" id="PS00324">
    <property type="entry name" value="ASPARTOKINASE"/>
    <property type="match status" value="1"/>
</dbReference>
<keyword evidence="5" id="KW-0067">ATP-binding</keyword>
<keyword evidence="11" id="KW-1185">Reference proteome</keyword>
<evidence type="ECO:0000256" key="4">
    <source>
        <dbReference type="ARBA" id="ARBA00022777"/>
    </source>
</evidence>
<evidence type="ECO:0000259" key="8">
    <source>
        <dbReference type="Pfam" id="PF00696"/>
    </source>
</evidence>
<dbReference type="Gene3D" id="3.40.1160.10">
    <property type="entry name" value="Acetylglutamate kinase-like"/>
    <property type="match status" value="1"/>
</dbReference>
<dbReference type="Pfam" id="PF00696">
    <property type="entry name" value="AA_kinase"/>
    <property type="match status" value="1"/>
</dbReference>
<dbReference type="GO" id="GO:0005829">
    <property type="term" value="C:cytosol"/>
    <property type="evidence" value="ECO:0007669"/>
    <property type="project" value="TreeGrafter"/>
</dbReference>
<dbReference type="InterPro" id="IPR018042">
    <property type="entry name" value="Aspartate_kinase_CS"/>
</dbReference>
<comment type="catalytic activity">
    <reaction evidence="6 7">
        <text>L-aspartate + ATP = 4-phospho-L-aspartate + ADP</text>
        <dbReference type="Rhea" id="RHEA:23776"/>
        <dbReference type="ChEBI" id="CHEBI:29991"/>
        <dbReference type="ChEBI" id="CHEBI:30616"/>
        <dbReference type="ChEBI" id="CHEBI:57535"/>
        <dbReference type="ChEBI" id="CHEBI:456216"/>
        <dbReference type="EC" id="2.7.2.4"/>
    </reaction>
</comment>
<sequence length="533" mass="58655">MNISDEESVRVDDKSWIVQKFGGTSIGKYPLNVVENVIKPATNFCNVVVVCSALSTSSKNGGTTNRLLQAYRHWLISDLEQAKTIVKGIRTEHIDSAYAYIKTPQLVMGLVEGIERECGQVIRLFHSNYRTALLMDKVIGTGERLACLFLSALLQDRRVAAQVVDLSEIVPTSVYTSVDQSFLDGISAMMAKRISLCRSKVAVVTGFFGPIEGGLIHQVGRGYTDFCASMISVGLRAQELQIWKEVEGIFTANPSKVPSAKMIPIISSEEASELTFHGSEVIHYEAMRLAMRERISMRIKNVLNPRALGTLVLDDWSKETPVLTPLVCMDSGYPRYDSILYSYAGVPGTPTAVTSKDGILLINIRSTQRLKAHRFLAGVFTVLDGCNLSFDLVCTSDTQVSMALHSHVALLSGQDEDESELARRQEFGSAIKQLQKHGDVEILYKRTIISLVGRQLARALTATGRMFSILNDNHINIEMIAHGASAISISCVVREQDAGRAVALLHAAFFTNFSSEVPVPRYKVVDESIDSIE</sequence>
<evidence type="ECO:0000256" key="2">
    <source>
        <dbReference type="ARBA" id="ARBA00022679"/>
    </source>
</evidence>
<gene>
    <name evidence="10" type="ORF">VHEMI09670</name>
</gene>
<dbReference type="HOGENOM" id="CLU_009116_6_4_1"/>
<dbReference type="NCBIfam" id="TIGR00657">
    <property type="entry name" value="asp_kinases"/>
    <property type="match status" value="1"/>
</dbReference>
<feature type="domain" description="Aspartate/glutamate/uridylate kinase" evidence="8">
    <location>
        <begin position="16"/>
        <end position="301"/>
    </location>
</feature>
<dbReference type="FunFam" id="3.40.1160.10:FF:000023">
    <property type="entry name" value="Probable aspartokinase"/>
    <property type="match status" value="1"/>
</dbReference>
<dbReference type="AlphaFoldDB" id="A0A0A1TGW9"/>
<dbReference type="InterPro" id="IPR036393">
    <property type="entry name" value="AceGlu_kinase-like_sf"/>
</dbReference>
<dbReference type="InterPro" id="IPR001048">
    <property type="entry name" value="Asp/Glu/Uridylate_kinase"/>
</dbReference>
<evidence type="ECO:0000256" key="7">
    <source>
        <dbReference type="RuleBase" id="RU003448"/>
    </source>
</evidence>
<evidence type="ECO:0000256" key="1">
    <source>
        <dbReference type="ARBA" id="ARBA00010122"/>
    </source>
</evidence>
<protein>
    <recommendedName>
        <fullName evidence="7">Aspartokinase</fullName>
        <ecNumber evidence="7">2.7.2.4</ecNumber>
    </recommendedName>
</protein>